<evidence type="ECO:0000313" key="3">
    <source>
        <dbReference type="Proteomes" id="UP000289340"/>
    </source>
</evidence>
<proteinExistence type="predicted"/>
<name>A0A445F2E5_GLYSO</name>
<keyword evidence="1" id="KW-0812">Transmembrane</keyword>
<dbReference type="EMBL" id="QZWG01000020">
    <property type="protein sequence ID" value="RZB42936.1"/>
    <property type="molecule type" value="Genomic_DNA"/>
</dbReference>
<gene>
    <name evidence="2" type="ORF">D0Y65_053509</name>
</gene>
<evidence type="ECO:0000256" key="1">
    <source>
        <dbReference type="SAM" id="Phobius"/>
    </source>
</evidence>
<organism evidence="2 3">
    <name type="scientific">Glycine soja</name>
    <name type="common">Wild soybean</name>
    <dbReference type="NCBI Taxonomy" id="3848"/>
    <lineage>
        <taxon>Eukaryota</taxon>
        <taxon>Viridiplantae</taxon>
        <taxon>Streptophyta</taxon>
        <taxon>Embryophyta</taxon>
        <taxon>Tracheophyta</taxon>
        <taxon>Spermatophyta</taxon>
        <taxon>Magnoliopsida</taxon>
        <taxon>eudicotyledons</taxon>
        <taxon>Gunneridae</taxon>
        <taxon>Pentapetalae</taxon>
        <taxon>rosids</taxon>
        <taxon>fabids</taxon>
        <taxon>Fabales</taxon>
        <taxon>Fabaceae</taxon>
        <taxon>Papilionoideae</taxon>
        <taxon>50 kb inversion clade</taxon>
        <taxon>NPAAA clade</taxon>
        <taxon>indigoferoid/millettioid clade</taxon>
        <taxon>Phaseoleae</taxon>
        <taxon>Glycine</taxon>
        <taxon>Glycine subgen. Soja</taxon>
    </lineage>
</organism>
<feature type="transmembrane region" description="Helical" evidence="1">
    <location>
        <begin position="50"/>
        <end position="68"/>
    </location>
</feature>
<dbReference type="Proteomes" id="UP000289340">
    <property type="component" value="Chromosome 20"/>
</dbReference>
<reference evidence="2 3" key="1">
    <citation type="submission" date="2018-09" db="EMBL/GenBank/DDBJ databases">
        <title>A high-quality reference genome of wild soybean provides a powerful tool to mine soybean genomes.</title>
        <authorList>
            <person name="Xie M."/>
            <person name="Chung C.Y.L."/>
            <person name="Li M.-W."/>
            <person name="Wong F.-L."/>
            <person name="Chan T.-F."/>
            <person name="Lam H.-M."/>
        </authorList>
    </citation>
    <scope>NUCLEOTIDE SEQUENCE [LARGE SCALE GENOMIC DNA]</scope>
    <source>
        <strain evidence="3">cv. W05</strain>
        <tissue evidence="2">Hypocotyl of etiolated seedlings</tissue>
    </source>
</reference>
<accession>A0A445F2E5</accession>
<dbReference type="AlphaFoldDB" id="A0A445F2E5"/>
<sequence length="160" mass="18005">MALHSCVLTVIMTTPSPFVSTAIVLQSCALVVTTMTLLFAYSVSLTLNPFFLFLLPLSLLLVPLNSFVSARFGFLELMLTVIFVERQKVWVSGIGVWERWIRILLPILFQAATTTLRAANPARLYGPWNLFFMRMAICLESSLKSFGFIFLGHVLACREH</sequence>
<keyword evidence="3" id="KW-1185">Reference proteome</keyword>
<feature type="transmembrane region" description="Helical" evidence="1">
    <location>
        <begin position="18"/>
        <end position="43"/>
    </location>
</feature>
<keyword evidence="1" id="KW-0472">Membrane</keyword>
<protein>
    <submittedName>
        <fullName evidence="2">Uncharacterized protein</fullName>
    </submittedName>
</protein>
<evidence type="ECO:0000313" key="2">
    <source>
        <dbReference type="EMBL" id="RZB42936.1"/>
    </source>
</evidence>
<keyword evidence="1" id="KW-1133">Transmembrane helix</keyword>
<comment type="caution">
    <text evidence="2">The sequence shown here is derived from an EMBL/GenBank/DDBJ whole genome shotgun (WGS) entry which is preliminary data.</text>
</comment>